<accession>A0A1C2G2J4</accession>
<dbReference type="AlphaFoldDB" id="A0A1C2G2J4"/>
<organism evidence="1 2">
    <name type="scientific">Acidiferrobacter thiooxydans</name>
    <dbReference type="NCBI Taxonomy" id="163359"/>
    <lineage>
        <taxon>Bacteria</taxon>
        <taxon>Pseudomonadati</taxon>
        <taxon>Pseudomonadota</taxon>
        <taxon>Gammaproteobacteria</taxon>
        <taxon>Acidiferrobacterales</taxon>
        <taxon>Acidiferrobacteraceae</taxon>
        <taxon>Acidiferrobacter</taxon>
    </lineage>
</organism>
<comment type="caution">
    <text evidence="1">The sequence shown here is derived from an EMBL/GenBank/DDBJ whole genome shotgun (WGS) entry which is preliminary data.</text>
</comment>
<dbReference type="RefSeq" id="WP_065969614.1">
    <property type="nucleotide sequence ID" value="NZ_CP080624.1"/>
</dbReference>
<evidence type="ECO:0000313" key="2">
    <source>
        <dbReference type="Proteomes" id="UP000253250"/>
    </source>
</evidence>
<protein>
    <submittedName>
        <fullName evidence="1">Uncharacterized protein</fullName>
    </submittedName>
</protein>
<dbReference type="Proteomes" id="UP000253250">
    <property type="component" value="Unassembled WGS sequence"/>
</dbReference>
<reference evidence="1 2" key="1">
    <citation type="submission" date="2018-02" db="EMBL/GenBank/DDBJ databases">
        <title>Insights into the biology of acidophilic members of the Acidiferrobacteraceae family derived from comparative genomic analyses.</title>
        <authorList>
            <person name="Issotta F."/>
            <person name="Thyssen C."/>
            <person name="Mena C."/>
            <person name="Moya A."/>
            <person name="Bellenberg S."/>
            <person name="Sproer C."/>
            <person name="Covarrubias P.C."/>
            <person name="Sand W."/>
            <person name="Quatrini R."/>
            <person name="Vera M."/>
        </authorList>
    </citation>
    <scope>NUCLEOTIDE SEQUENCE [LARGE SCALE GENOMIC DNA]</scope>
    <source>
        <strain evidence="2">m-1</strain>
    </source>
</reference>
<sequence>MEILEKSASRVVLKFDKAELEGFSDPVIKNAETFASATLDMANLLKEQAYRMKNHFVQPPHAFGD</sequence>
<dbReference type="EMBL" id="PSYR01000002">
    <property type="protein sequence ID" value="RCN56222.1"/>
    <property type="molecule type" value="Genomic_DNA"/>
</dbReference>
<gene>
    <name evidence="1" type="ORF">C4900_10230</name>
</gene>
<keyword evidence="2" id="KW-1185">Reference proteome</keyword>
<dbReference type="OrthoDB" id="5785952at2"/>
<evidence type="ECO:0000313" key="1">
    <source>
        <dbReference type="EMBL" id="RCN56222.1"/>
    </source>
</evidence>
<name>A0A1C2G2J4_9GAMM</name>
<proteinExistence type="predicted"/>